<proteinExistence type="predicted"/>
<evidence type="ECO:0000313" key="1">
    <source>
        <dbReference type="EMBL" id="KAK2561841.1"/>
    </source>
</evidence>
<evidence type="ECO:0000313" key="2">
    <source>
        <dbReference type="Proteomes" id="UP001249851"/>
    </source>
</evidence>
<gene>
    <name evidence="1" type="ORF">P5673_015232</name>
</gene>
<dbReference type="AlphaFoldDB" id="A0AAD9V5D2"/>
<organism evidence="1 2">
    <name type="scientific">Acropora cervicornis</name>
    <name type="common">Staghorn coral</name>
    <dbReference type="NCBI Taxonomy" id="6130"/>
    <lineage>
        <taxon>Eukaryota</taxon>
        <taxon>Metazoa</taxon>
        <taxon>Cnidaria</taxon>
        <taxon>Anthozoa</taxon>
        <taxon>Hexacorallia</taxon>
        <taxon>Scleractinia</taxon>
        <taxon>Astrocoeniina</taxon>
        <taxon>Acroporidae</taxon>
        <taxon>Acropora</taxon>
    </lineage>
</organism>
<dbReference type="EMBL" id="JARQWQ010000031">
    <property type="protein sequence ID" value="KAK2561841.1"/>
    <property type="molecule type" value="Genomic_DNA"/>
</dbReference>
<reference evidence="1" key="2">
    <citation type="journal article" date="2023" name="Science">
        <title>Genomic signatures of disease resistance in endangered staghorn corals.</title>
        <authorList>
            <person name="Vollmer S.V."/>
            <person name="Selwyn J.D."/>
            <person name="Despard B.A."/>
            <person name="Roesel C.L."/>
        </authorList>
    </citation>
    <scope>NUCLEOTIDE SEQUENCE</scope>
    <source>
        <strain evidence="1">K2</strain>
    </source>
</reference>
<accession>A0AAD9V5D2</accession>
<name>A0AAD9V5D2_ACRCE</name>
<protein>
    <submittedName>
        <fullName evidence="1">Uncharacterized protein</fullName>
    </submittedName>
</protein>
<reference evidence="1" key="1">
    <citation type="journal article" date="2023" name="G3 (Bethesda)">
        <title>Whole genome assembly and annotation of the endangered Caribbean coral Acropora cervicornis.</title>
        <authorList>
            <person name="Selwyn J.D."/>
            <person name="Vollmer S.V."/>
        </authorList>
    </citation>
    <scope>NUCLEOTIDE SEQUENCE</scope>
    <source>
        <strain evidence="1">K2</strain>
    </source>
</reference>
<dbReference type="Proteomes" id="UP001249851">
    <property type="component" value="Unassembled WGS sequence"/>
</dbReference>
<comment type="caution">
    <text evidence="1">The sequence shown here is derived from an EMBL/GenBank/DDBJ whole genome shotgun (WGS) entry which is preliminary data.</text>
</comment>
<sequence>MWKNLYSLDTRNCVLGSLVSINPVFHLKSAFAYQGVQSYIDGGLDKDLINRGNVENIARKRRKLGIDGGNAAAICDDGPTLLLEFGMMAYVVTRKVCDGQNAGDFKHLNNHSYPLFKSGHIQKILTIKGNDNNVYLNAVCLPEMYKEREYKIQMVLSPSAESLYAEDGCPARR</sequence>
<keyword evidence="2" id="KW-1185">Reference proteome</keyword>